<dbReference type="Proteomes" id="UP000268446">
    <property type="component" value="Unassembled WGS sequence"/>
</dbReference>
<dbReference type="InterPro" id="IPR058240">
    <property type="entry name" value="rSAM_sf"/>
</dbReference>
<dbReference type="CDD" id="cd01335">
    <property type="entry name" value="Radical_SAM"/>
    <property type="match status" value="1"/>
</dbReference>
<evidence type="ECO:0000256" key="3">
    <source>
        <dbReference type="ARBA" id="ARBA00023004"/>
    </source>
</evidence>
<dbReference type="Pfam" id="PF04055">
    <property type="entry name" value="Radical_SAM"/>
    <property type="match status" value="1"/>
</dbReference>
<keyword evidence="7" id="KW-0670">Pyruvate</keyword>
<dbReference type="GO" id="GO:0016829">
    <property type="term" value="F:lyase activity"/>
    <property type="evidence" value="ECO:0007669"/>
    <property type="project" value="UniProtKB-KW"/>
</dbReference>
<comment type="caution">
    <text evidence="7">The sequence shown here is derived from an EMBL/GenBank/DDBJ whole genome shotgun (WGS) entry which is preliminary data.</text>
</comment>
<dbReference type="EMBL" id="QMQZ01000024">
    <property type="protein sequence ID" value="RLE51904.1"/>
    <property type="molecule type" value="Genomic_DNA"/>
</dbReference>
<organism evidence="7 9">
    <name type="scientific">Thermoproteota archaeon</name>
    <dbReference type="NCBI Taxonomy" id="2056631"/>
    <lineage>
        <taxon>Archaea</taxon>
        <taxon>Thermoproteota</taxon>
    </lineage>
</organism>
<sequence length="370" mass="43300">MYYALRPDSLLVWRSEEVKERLSWYYEVMKDRKPAKYLICKRIPVEVNLTEASEEELWEEHKRAAESFRKALDEIVEGEKKLEDLPKPKVSFLDLKIELVKRMLTHCNFCERRCGVNRAEGVKGFCRLDSKTYVSSWFHHWGEEAPLVPSGTIFFGSCNFRCVFCQNYDISQLHPYAGIQVNSKELAKIQATLRREGVRNINYVGGEPTPNLHTIIESLKYLDVNVPLLWNSNMYCSVETITILLELIDIALPDFKYGNDSCAKRLSMVDRYFEVVSRNHKMMHDYGIDMIIRHLVMPNHVECCTKPILEWIAENLPRAMVNIMGQYRPEYLVAWEPEKYPDIARRPSQEEMEASFKYADELGICYRPVS</sequence>
<dbReference type="EMBL" id="QMRA01000001">
    <property type="protein sequence ID" value="RLE55967.1"/>
    <property type="molecule type" value="Genomic_DNA"/>
</dbReference>
<proteinExistence type="predicted"/>
<evidence type="ECO:0000259" key="5">
    <source>
        <dbReference type="Pfam" id="PF04055"/>
    </source>
</evidence>
<dbReference type="PANTHER" id="PTHR43075">
    <property type="entry name" value="FORMATE LYASE ACTIVATING ENZYME, PUTATIVE (AFU_ORTHOLOGUE AFUA_2G15630)-RELATED"/>
    <property type="match status" value="1"/>
</dbReference>
<evidence type="ECO:0000313" key="6">
    <source>
        <dbReference type="EMBL" id="RLE51904.1"/>
    </source>
</evidence>
<accession>A0A497F9F8</accession>
<keyword evidence="2" id="KW-0479">Metal-binding</keyword>
<dbReference type="GO" id="GO:0046872">
    <property type="term" value="F:metal ion binding"/>
    <property type="evidence" value="ECO:0007669"/>
    <property type="project" value="UniProtKB-KW"/>
</dbReference>
<evidence type="ECO:0000256" key="1">
    <source>
        <dbReference type="ARBA" id="ARBA00022691"/>
    </source>
</evidence>
<keyword evidence="7" id="KW-0456">Lyase</keyword>
<dbReference type="SFLD" id="SFLDG01099">
    <property type="entry name" value="Uncharacterised_Radical_SAM_Su"/>
    <property type="match status" value="1"/>
</dbReference>
<dbReference type="InterPro" id="IPR013785">
    <property type="entry name" value="Aldolase_TIM"/>
</dbReference>
<feature type="domain" description="Radical SAM core" evidence="5">
    <location>
        <begin position="153"/>
        <end position="311"/>
    </location>
</feature>
<evidence type="ECO:0000313" key="7">
    <source>
        <dbReference type="EMBL" id="RLE55967.1"/>
    </source>
</evidence>
<dbReference type="SUPFAM" id="SSF102114">
    <property type="entry name" value="Radical SAM enzymes"/>
    <property type="match status" value="1"/>
</dbReference>
<protein>
    <submittedName>
        <fullName evidence="7">Pyruvate formate lyase-activating protein</fullName>
    </submittedName>
</protein>
<evidence type="ECO:0000313" key="8">
    <source>
        <dbReference type="Proteomes" id="UP000268446"/>
    </source>
</evidence>
<dbReference type="Gene3D" id="3.20.20.70">
    <property type="entry name" value="Aldolase class I"/>
    <property type="match status" value="1"/>
</dbReference>
<dbReference type="AlphaFoldDB" id="A0A497F9F8"/>
<evidence type="ECO:0000256" key="2">
    <source>
        <dbReference type="ARBA" id="ARBA00022723"/>
    </source>
</evidence>
<dbReference type="InterPro" id="IPR040085">
    <property type="entry name" value="MJ0674-like"/>
</dbReference>
<name>A0A497F9F8_9CREN</name>
<keyword evidence="4" id="KW-0411">Iron-sulfur</keyword>
<dbReference type="PANTHER" id="PTHR43075:SF1">
    <property type="entry name" value="FORMATE LYASE ACTIVATING ENZYME, PUTATIVE (AFU_ORTHOLOGUE AFUA_2G15630)-RELATED"/>
    <property type="match status" value="1"/>
</dbReference>
<keyword evidence="3" id="KW-0408">Iron</keyword>
<reference evidence="8 9" key="1">
    <citation type="submission" date="2018-06" db="EMBL/GenBank/DDBJ databases">
        <title>Extensive metabolic versatility and redundancy in microbially diverse, dynamic hydrothermal sediments.</title>
        <authorList>
            <person name="Dombrowski N."/>
            <person name="Teske A."/>
            <person name="Baker B.J."/>
        </authorList>
    </citation>
    <scope>NUCLEOTIDE SEQUENCE [LARGE SCALE GENOMIC DNA]</scope>
    <source>
        <strain evidence="7">B20_G2</strain>
        <strain evidence="6">B29_G17</strain>
    </source>
</reference>
<dbReference type="InterPro" id="IPR007197">
    <property type="entry name" value="rSAM"/>
</dbReference>
<gene>
    <name evidence="6" type="ORF">DRJ20_01240</name>
    <name evidence="7" type="ORF">DRJ26_00050</name>
</gene>
<dbReference type="GO" id="GO:0051536">
    <property type="term" value="F:iron-sulfur cluster binding"/>
    <property type="evidence" value="ECO:0007669"/>
    <property type="project" value="UniProtKB-KW"/>
</dbReference>
<keyword evidence="1" id="KW-0949">S-adenosyl-L-methionine</keyword>
<dbReference type="SFLD" id="SFLDS00029">
    <property type="entry name" value="Radical_SAM"/>
    <property type="match status" value="1"/>
</dbReference>
<evidence type="ECO:0000313" key="9">
    <source>
        <dbReference type="Proteomes" id="UP000269499"/>
    </source>
</evidence>
<dbReference type="Proteomes" id="UP000269499">
    <property type="component" value="Unassembled WGS sequence"/>
</dbReference>
<evidence type="ECO:0000256" key="4">
    <source>
        <dbReference type="ARBA" id="ARBA00023014"/>
    </source>
</evidence>